<dbReference type="PROSITE" id="PS51649">
    <property type="entry name" value="NPH3"/>
    <property type="match status" value="1"/>
</dbReference>
<feature type="region of interest" description="Disordered" evidence="5">
    <location>
        <begin position="588"/>
        <end position="608"/>
    </location>
</feature>
<dbReference type="InterPro" id="IPR000210">
    <property type="entry name" value="BTB/POZ_dom"/>
</dbReference>
<feature type="domain" description="BTB" evidence="6">
    <location>
        <begin position="47"/>
        <end position="115"/>
    </location>
</feature>
<keyword evidence="3" id="KW-0833">Ubl conjugation pathway</keyword>
<comment type="pathway">
    <text evidence="1">Protein modification; protein ubiquitination.</text>
</comment>
<evidence type="ECO:0000256" key="2">
    <source>
        <dbReference type="ARBA" id="ARBA00022553"/>
    </source>
</evidence>
<dbReference type="Gene3D" id="3.30.710.10">
    <property type="entry name" value="Potassium Channel Kv1.1, Chain A"/>
    <property type="match status" value="1"/>
</dbReference>
<evidence type="ECO:0000259" key="6">
    <source>
        <dbReference type="PROSITE" id="PS50097"/>
    </source>
</evidence>
<dbReference type="EMBL" id="BAABME010001015">
    <property type="protein sequence ID" value="GAA0147019.1"/>
    <property type="molecule type" value="Genomic_DNA"/>
</dbReference>
<evidence type="ECO:0000259" key="7">
    <source>
        <dbReference type="PROSITE" id="PS51649"/>
    </source>
</evidence>
<reference evidence="8 9" key="1">
    <citation type="submission" date="2024-01" db="EMBL/GenBank/DDBJ databases">
        <title>The complete chloroplast genome sequence of Lithospermum erythrorhizon: insights into the phylogenetic relationship among Boraginaceae species and the maternal lineages of purple gromwells.</title>
        <authorList>
            <person name="Okada T."/>
            <person name="Watanabe K."/>
        </authorList>
    </citation>
    <scope>NUCLEOTIDE SEQUENCE [LARGE SCALE GENOMIC DNA]</scope>
</reference>
<dbReference type="Pfam" id="PF00651">
    <property type="entry name" value="BTB"/>
    <property type="match status" value="1"/>
</dbReference>
<feature type="compositionally biased region" description="Basic residues" evidence="5">
    <location>
        <begin position="599"/>
        <end position="608"/>
    </location>
</feature>
<dbReference type="InterPro" id="IPR011333">
    <property type="entry name" value="SKP1/BTB/POZ_sf"/>
</dbReference>
<dbReference type="Pfam" id="PF03000">
    <property type="entry name" value="NPH3"/>
    <property type="match status" value="1"/>
</dbReference>
<keyword evidence="2" id="KW-0597">Phosphoprotein</keyword>
<name>A0AAV3P686_LITER</name>
<dbReference type="SUPFAM" id="SSF54695">
    <property type="entry name" value="POZ domain"/>
    <property type="match status" value="1"/>
</dbReference>
<accession>A0AAV3P686</accession>
<evidence type="ECO:0000256" key="1">
    <source>
        <dbReference type="ARBA" id="ARBA00004906"/>
    </source>
</evidence>
<comment type="caution">
    <text evidence="8">The sequence shown here is derived from an EMBL/GenBank/DDBJ whole genome shotgun (WGS) entry which is preliminary data.</text>
</comment>
<evidence type="ECO:0000313" key="8">
    <source>
        <dbReference type="EMBL" id="GAA0147019.1"/>
    </source>
</evidence>
<keyword evidence="9" id="KW-1185">Reference proteome</keyword>
<dbReference type="InterPro" id="IPR027356">
    <property type="entry name" value="NPH3_dom"/>
</dbReference>
<protein>
    <submittedName>
        <fullName evidence="8">Uncharacterized protein</fullName>
    </submittedName>
</protein>
<evidence type="ECO:0000256" key="4">
    <source>
        <dbReference type="PROSITE-ProRule" id="PRU00982"/>
    </source>
</evidence>
<dbReference type="PROSITE" id="PS50097">
    <property type="entry name" value="BTB"/>
    <property type="match status" value="1"/>
</dbReference>
<feature type="compositionally biased region" description="Polar residues" evidence="5">
    <location>
        <begin position="541"/>
        <end position="555"/>
    </location>
</feature>
<dbReference type="FunFam" id="3.30.710.10:FF:000168">
    <property type="entry name" value="BTB/POZ domain-containing protein At1g03010"/>
    <property type="match status" value="1"/>
</dbReference>
<dbReference type="AlphaFoldDB" id="A0AAV3P686"/>
<dbReference type="PANTHER" id="PTHR32370">
    <property type="entry name" value="OS12G0117600 PROTEIN"/>
    <property type="match status" value="1"/>
</dbReference>
<evidence type="ECO:0000313" key="9">
    <source>
        <dbReference type="Proteomes" id="UP001454036"/>
    </source>
</evidence>
<sequence>MRKEEYNKKWFSWKILMIMQQKSPEKELICRAMKRTSEWILKQEIRSDVTVIVGGTSFSLHKFPLVSKSGRLRKLVSESTDANVSVIELPDIPGGDEGFELAAKFCYGINLEIGMENIAMLRCAAEFLEMSEDYAVGNLVGRTESYLNDVALKSVNGAVSILHSAECFLQIAEKVKLVSQCIDMIAYIAYQDCQFSSPSSRRESGRVSHQKPIFDKWAEDLVMLRIDLFQRVLIAMMAKGFKPCAIAPLLMLYAQKSLRGLEIYGKGRKKIVGEEEHDKRVILESIVGLLPREKNAMSVSFLSMLLRAAIYLEATVACRLDLEKRMALQLGQAVLNDLLSPSYSINVDALFDVETVQRIMMNYLQYDLESKNLCSNPDEKLEVPLPSEMERVGMLIESYLAKIASDSNLSVSNFISLAELIPDQAKITEDGMYGAIDIYLKAHPAISDMEREKVCSAMDYQKLSREACSHVAQNDRLPVQTVVKVLYYEQQRLRDGMDGRPIGQSDTHSPVSDEKLKRENLELKLELQKAKMKLKEMEMSSDISARSSTCTTSIDKPSADKPPLPRKSFMSSVSKTLGKLIYADGFFNSRTQNKPEEKHRHRHRHSIS</sequence>
<comment type="similarity">
    <text evidence="4">Belongs to the NPH3 family.</text>
</comment>
<feature type="region of interest" description="Disordered" evidence="5">
    <location>
        <begin position="537"/>
        <end position="569"/>
    </location>
</feature>
<evidence type="ECO:0000256" key="3">
    <source>
        <dbReference type="ARBA" id="ARBA00022786"/>
    </source>
</evidence>
<dbReference type="Proteomes" id="UP001454036">
    <property type="component" value="Unassembled WGS sequence"/>
</dbReference>
<dbReference type="InterPro" id="IPR043454">
    <property type="entry name" value="NPH3/RPT2-like"/>
</dbReference>
<proteinExistence type="inferred from homology"/>
<feature type="domain" description="NPH3" evidence="7">
    <location>
        <begin position="215"/>
        <end position="492"/>
    </location>
</feature>
<dbReference type="SMART" id="SM00225">
    <property type="entry name" value="BTB"/>
    <property type="match status" value="1"/>
</dbReference>
<organism evidence="8 9">
    <name type="scientific">Lithospermum erythrorhizon</name>
    <name type="common">Purple gromwell</name>
    <name type="synonym">Lithospermum officinale var. erythrorhizon</name>
    <dbReference type="NCBI Taxonomy" id="34254"/>
    <lineage>
        <taxon>Eukaryota</taxon>
        <taxon>Viridiplantae</taxon>
        <taxon>Streptophyta</taxon>
        <taxon>Embryophyta</taxon>
        <taxon>Tracheophyta</taxon>
        <taxon>Spermatophyta</taxon>
        <taxon>Magnoliopsida</taxon>
        <taxon>eudicotyledons</taxon>
        <taxon>Gunneridae</taxon>
        <taxon>Pentapetalae</taxon>
        <taxon>asterids</taxon>
        <taxon>lamiids</taxon>
        <taxon>Boraginales</taxon>
        <taxon>Boraginaceae</taxon>
        <taxon>Boraginoideae</taxon>
        <taxon>Lithospermeae</taxon>
        <taxon>Lithospermum</taxon>
    </lineage>
</organism>
<gene>
    <name evidence="8" type="ORF">LIER_06823</name>
</gene>
<evidence type="ECO:0000256" key="5">
    <source>
        <dbReference type="SAM" id="MobiDB-lite"/>
    </source>
</evidence>